<name>A0AAE0WS60_9PEZI</name>
<keyword evidence="2 6" id="KW-0812">Transmembrane</keyword>
<dbReference type="Proteomes" id="UP001274830">
    <property type="component" value="Unassembled WGS sequence"/>
</dbReference>
<dbReference type="AlphaFoldDB" id="A0AAE0WS60"/>
<comment type="subcellular location">
    <subcellularLocation>
        <location evidence="1">Membrane</location>
        <topology evidence="1">Multi-pass membrane protein</topology>
    </subcellularLocation>
</comment>
<feature type="region of interest" description="Disordered" evidence="5">
    <location>
        <begin position="27"/>
        <end position="49"/>
    </location>
</feature>
<feature type="transmembrane region" description="Helical" evidence="6">
    <location>
        <begin position="196"/>
        <end position="222"/>
    </location>
</feature>
<dbReference type="SUPFAM" id="SSF103473">
    <property type="entry name" value="MFS general substrate transporter"/>
    <property type="match status" value="1"/>
</dbReference>
<keyword evidence="3 6" id="KW-1133">Transmembrane helix</keyword>
<evidence type="ECO:0000256" key="1">
    <source>
        <dbReference type="ARBA" id="ARBA00004141"/>
    </source>
</evidence>
<gene>
    <name evidence="7" type="ORF">LTR78_003062</name>
</gene>
<feature type="transmembrane region" description="Helical" evidence="6">
    <location>
        <begin position="171"/>
        <end position="190"/>
    </location>
</feature>
<feature type="transmembrane region" description="Helical" evidence="6">
    <location>
        <begin position="234"/>
        <end position="253"/>
    </location>
</feature>
<protein>
    <submittedName>
        <fullName evidence="7">Uncharacterized protein</fullName>
    </submittedName>
</protein>
<feature type="transmembrane region" description="Helical" evidence="6">
    <location>
        <begin position="83"/>
        <end position="105"/>
    </location>
</feature>
<evidence type="ECO:0000256" key="6">
    <source>
        <dbReference type="SAM" id="Phobius"/>
    </source>
</evidence>
<evidence type="ECO:0000256" key="3">
    <source>
        <dbReference type="ARBA" id="ARBA00022989"/>
    </source>
</evidence>
<evidence type="ECO:0000256" key="4">
    <source>
        <dbReference type="ARBA" id="ARBA00023136"/>
    </source>
</evidence>
<organism evidence="7 8">
    <name type="scientific">Recurvomyces mirabilis</name>
    <dbReference type="NCBI Taxonomy" id="574656"/>
    <lineage>
        <taxon>Eukaryota</taxon>
        <taxon>Fungi</taxon>
        <taxon>Dikarya</taxon>
        <taxon>Ascomycota</taxon>
        <taxon>Pezizomycotina</taxon>
        <taxon>Dothideomycetes</taxon>
        <taxon>Dothideomycetidae</taxon>
        <taxon>Mycosphaerellales</taxon>
        <taxon>Teratosphaeriaceae</taxon>
        <taxon>Recurvomyces</taxon>
    </lineage>
</organism>
<reference evidence="7" key="1">
    <citation type="submission" date="2023-07" db="EMBL/GenBank/DDBJ databases">
        <title>Black Yeasts Isolated from many extreme environments.</title>
        <authorList>
            <person name="Coleine C."/>
            <person name="Stajich J.E."/>
            <person name="Selbmann L."/>
        </authorList>
    </citation>
    <scope>NUCLEOTIDE SEQUENCE</scope>
    <source>
        <strain evidence="7">CCFEE 5485</strain>
    </source>
</reference>
<dbReference type="Gene3D" id="1.20.1250.20">
    <property type="entry name" value="MFS general substrate transporter like domains"/>
    <property type="match status" value="1"/>
</dbReference>
<keyword evidence="4 6" id="KW-0472">Membrane</keyword>
<accession>A0AAE0WS60</accession>
<evidence type="ECO:0000256" key="5">
    <source>
        <dbReference type="SAM" id="MobiDB-lite"/>
    </source>
</evidence>
<keyword evidence="8" id="KW-1185">Reference proteome</keyword>
<feature type="transmembrane region" description="Helical" evidence="6">
    <location>
        <begin position="265"/>
        <end position="284"/>
    </location>
</feature>
<sequence length="312" mass="34190">MEETNYSRSALNRLDNSPKTKAILTAHTTTDDEKVSRSMEVEPAEELPTSGRKHTTYLDKLRLIRTADLRKPNGLLGMVTRPLIFLTFPVIAYAGFSYGSNLVWFNVLNGTASLILSGEPYNFPAWAVGLSYVSPLVGVAIGSLYTGLFGDWCVLKLARRNNGVLEAEHRLWLFLPSLLLIPGGLILWGVGAAQAINWFGCVFAMGVIAATNTIGLQLSVSYCIDSYRDLSGEAMVTVILVRNTMSFAVGYGLTPWVTNMGLQNAFIVAAFAGLLQCTTFFFFVKFGKGLRIKSVPRYAYYAEQIASSGLVH</sequence>
<dbReference type="InterPro" id="IPR036259">
    <property type="entry name" value="MFS_trans_sf"/>
</dbReference>
<feature type="compositionally biased region" description="Basic and acidic residues" evidence="5">
    <location>
        <begin position="29"/>
        <end position="40"/>
    </location>
</feature>
<dbReference type="GO" id="GO:0022857">
    <property type="term" value="F:transmembrane transporter activity"/>
    <property type="evidence" value="ECO:0007669"/>
    <property type="project" value="TreeGrafter"/>
</dbReference>
<evidence type="ECO:0000256" key="2">
    <source>
        <dbReference type="ARBA" id="ARBA00022692"/>
    </source>
</evidence>
<evidence type="ECO:0000313" key="7">
    <source>
        <dbReference type="EMBL" id="KAK3676858.1"/>
    </source>
</evidence>
<dbReference type="PANTHER" id="PTHR23502">
    <property type="entry name" value="MAJOR FACILITATOR SUPERFAMILY"/>
    <property type="match status" value="1"/>
</dbReference>
<comment type="caution">
    <text evidence="7">The sequence shown here is derived from an EMBL/GenBank/DDBJ whole genome shotgun (WGS) entry which is preliminary data.</text>
</comment>
<feature type="transmembrane region" description="Helical" evidence="6">
    <location>
        <begin position="125"/>
        <end position="150"/>
    </location>
</feature>
<dbReference type="PANTHER" id="PTHR23502:SF30">
    <property type="entry name" value="TRANSPORTER, PUTATIVE (AFU_ORTHOLOGUE AFUA_8G04702)-RELATED"/>
    <property type="match status" value="1"/>
</dbReference>
<dbReference type="GO" id="GO:0005886">
    <property type="term" value="C:plasma membrane"/>
    <property type="evidence" value="ECO:0007669"/>
    <property type="project" value="TreeGrafter"/>
</dbReference>
<evidence type="ECO:0000313" key="8">
    <source>
        <dbReference type="Proteomes" id="UP001274830"/>
    </source>
</evidence>
<proteinExistence type="predicted"/>
<dbReference type="EMBL" id="JAUTXT010000008">
    <property type="protein sequence ID" value="KAK3676858.1"/>
    <property type="molecule type" value="Genomic_DNA"/>
</dbReference>